<evidence type="ECO:0000313" key="1">
    <source>
        <dbReference type="EMBL" id="GMT01371.1"/>
    </source>
</evidence>
<dbReference type="EMBL" id="BTSX01000005">
    <property type="protein sequence ID" value="GMT01371.1"/>
    <property type="molecule type" value="Genomic_DNA"/>
</dbReference>
<name>A0AAV5U4G9_9BILA</name>
<reference evidence="1" key="1">
    <citation type="submission" date="2023-10" db="EMBL/GenBank/DDBJ databases">
        <title>Genome assembly of Pristionchus species.</title>
        <authorList>
            <person name="Yoshida K."/>
            <person name="Sommer R.J."/>
        </authorList>
    </citation>
    <scope>NUCLEOTIDE SEQUENCE</scope>
    <source>
        <strain evidence="1">RS0144</strain>
    </source>
</reference>
<protein>
    <submittedName>
        <fullName evidence="1">Uncharacterized protein</fullName>
    </submittedName>
</protein>
<keyword evidence="2" id="KW-1185">Reference proteome</keyword>
<dbReference type="AlphaFoldDB" id="A0AAV5U4G9"/>
<proteinExistence type="predicted"/>
<feature type="non-terminal residue" evidence="1">
    <location>
        <position position="1"/>
    </location>
</feature>
<organism evidence="1 2">
    <name type="scientific">Pristionchus entomophagus</name>
    <dbReference type="NCBI Taxonomy" id="358040"/>
    <lineage>
        <taxon>Eukaryota</taxon>
        <taxon>Metazoa</taxon>
        <taxon>Ecdysozoa</taxon>
        <taxon>Nematoda</taxon>
        <taxon>Chromadorea</taxon>
        <taxon>Rhabditida</taxon>
        <taxon>Rhabditina</taxon>
        <taxon>Diplogasteromorpha</taxon>
        <taxon>Diplogasteroidea</taxon>
        <taxon>Neodiplogasteridae</taxon>
        <taxon>Pristionchus</taxon>
    </lineage>
</organism>
<gene>
    <name evidence="1" type="ORF">PENTCL1PPCAC_23545</name>
</gene>
<sequence>NLQGIMIAAEEWLADCGHLPLHLKLRFSDQYNLYTLKSECLRQMREMNIWGVTRVTKSDSYKYYSNELKKELDLIESESLEVSPSKKRSRLDGTNLQTNDGASDVIRMRVENVKNLSKDGVRSEVKRINGFPW</sequence>
<accession>A0AAV5U4G9</accession>
<comment type="caution">
    <text evidence="1">The sequence shown here is derived from an EMBL/GenBank/DDBJ whole genome shotgun (WGS) entry which is preliminary data.</text>
</comment>
<dbReference type="Proteomes" id="UP001432027">
    <property type="component" value="Unassembled WGS sequence"/>
</dbReference>
<evidence type="ECO:0000313" key="2">
    <source>
        <dbReference type="Proteomes" id="UP001432027"/>
    </source>
</evidence>